<evidence type="ECO:0000256" key="2">
    <source>
        <dbReference type="ARBA" id="ARBA00023125"/>
    </source>
</evidence>
<evidence type="ECO:0000256" key="1">
    <source>
        <dbReference type="ARBA" id="ARBA00023015"/>
    </source>
</evidence>
<reference evidence="5 6" key="1">
    <citation type="submission" date="2020-07" db="EMBL/GenBank/DDBJ databases">
        <title>Sequencing the genomes of 1000 actinobacteria strains.</title>
        <authorList>
            <person name="Klenk H.-P."/>
        </authorList>
    </citation>
    <scope>NUCLEOTIDE SEQUENCE [LARGE SCALE GENOMIC DNA]</scope>
    <source>
        <strain evidence="5 6">DSM 22083</strain>
    </source>
</reference>
<dbReference type="PANTHER" id="PTHR33204:SF37">
    <property type="entry name" value="HTH-TYPE TRANSCRIPTIONAL REGULATOR YODB"/>
    <property type="match status" value="1"/>
</dbReference>
<keyword evidence="1" id="KW-0805">Transcription regulation</keyword>
<dbReference type="GO" id="GO:0003677">
    <property type="term" value="F:DNA binding"/>
    <property type="evidence" value="ECO:0007669"/>
    <property type="project" value="UniProtKB-KW"/>
</dbReference>
<dbReference type="Pfam" id="PF01638">
    <property type="entry name" value="HxlR"/>
    <property type="match status" value="1"/>
</dbReference>
<keyword evidence="3" id="KW-0804">Transcription</keyword>
<dbReference type="Gene3D" id="1.10.10.10">
    <property type="entry name" value="Winged helix-like DNA-binding domain superfamily/Winged helix DNA-binding domain"/>
    <property type="match status" value="1"/>
</dbReference>
<sequence>MATRTALQRRREAKIAYDAYLAECPSRRLLDSLSSKWVTLVVSALSEGDLRYSGLSQRLVGVSQKMLTQTLRTLERDGMITRRVTAAVPVRVDYSLTPLGRSLAVLVSQFKVWAEAHMDQVDRAQRTYDRRSRRLDSQA</sequence>
<comment type="caution">
    <text evidence="5">The sequence shown here is derived from an EMBL/GenBank/DDBJ whole genome shotgun (WGS) entry which is preliminary data.</text>
</comment>
<keyword evidence="6" id="KW-1185">Reference proteome</keyword>
<feature type="domain" description="HTH hxlR-type" evidence="4">
    <location>
        <begin position="24"/>
        <end position="122"/>
    </location>
</feature>
<evidence type="ECO:0000259" key="4">
    <source>
        <dbReference type="PROSITE" id="PS51118"/>
    </source>
</evidence>
<dbReference type="RefSeq" id="WP_179752646.1">
    <property type="nucleotide sequence ID" value="NZ_JACCBU010000001.1"/>
</dbReference>
<dbReference type="Proteomes" id="UP000569914">
    <property type="component" value="Unassembled WGS sequence"/>
</dbReference>
<evidence type="ECO:0000313" key="5">
    <source>
        <dbReference type="EMBL" id="NYE72071.1"/>
    </source>
</evidence>
<dbReference type="SUPFAM" id="SSF46785">
    <property type="entry name" value="Winged helix' DNA-binding domain"/>
    <property type="match status" value="1"/>
</dbReference>
<proteinExistence type="predicted"/>
<evidence type="ECO:0000313" key="6">
    <source>
        <dbReference type="Proteomes" id="UP000569914"/>
    </source>
</evidence>
<dbReference type="AlphaFoldDB" id="A0A7Y9I836"/>
<organism evidence="5 6">
    <name type="scientific">Microlunatus parietis</name>
    <dbReference type="NCBI Taxonomy" id="682979"/>
    <lineage>
        <taxon>Bacteria</taxon>
        <taxon>Bacillati</taxon>
        <taxon>Actinomycetota</taxon>
        <taxon>Actinomycetes</taxon>
        <taxon>Propionibacteriales</taxon>
        <taxon>Propionibacteriaceae</taxon>
        <taxon>Microlunatus</taxon>
    </lineage>
</organism>
<keyword evidence="2 5" id="KW-0238">DNA-binding</keyword>
<dbReference type="PROSITE" id="PS51118">
    <property type="entry name" value="HTH_HXLR"/>
    <property type="match status" value="1"/>
</dbReference>
<accession>A0A7Y9I836</accession>
<dbReference type="InterPro" id="IPR002577">
    <property type="entry name" value="HTH_HxlR"/>
</dbReference>
<gene>
    <name evidence="5" type="ORF">BKA15_003400</name>
</gene>
<dbReference type="PANTHER" id="PTHR33204">
    <property type="entry name" value="TRANSCRIPTIONAL REGULATOR, MARR FAMILY"/>
    <property type="match status" value="1"/>
</dbReference>
<protein>
    <submittedName>
        <fullName evidence="5">DNA-binding HxlR family transcriptional regulator</fullName>
    </submittedName>
</protein>
<dbReference type="EMBL" id="JACCBU010000001">
    <property type="protein sequence ID" value="NYE72071.1"/>
    <property type="molecule type" value="Genomic_DNA"/>
</dbReference>
<dbReference type="InterPro" id="IPR036390">
    <property type="entry name" value="WH_DNA-bd_sf"/>
</dbReference>
<name>A0A7Y9I836_9ACTN</name>
<dbReference type="InterPro" id="IPR036388">
    <property type="entry name" value="WH-like_DNA-bd_sf"/>
</dbReference>
<evidence type="ECO:0000256" key="3">
    <source>
        <dbReference type="ARBA" id="ARBA00023163"/>
    </source>
</evidence>